<keyword evidence="1" id="KW-0812">Transmembrane</keyword>
<evidence type="ECO:0000256" key="1">
    <source>
        <dbReference type="SAM" id="Phobius"/>
    </source>
</evidence>
<accession>A0A7J6G162</accession>
<comment type="caution">
    <text evidence="2">The sequence shown here is derived from an EMBL/GenBank/DDBJ whole genome shotgun (WGS) entry which is preliminary data.</text>
</comment>
<proteinExistence type="predicted"/>
<evidence type="ECO:0000313" key="3">
    <source>
        <dbReference type="Proteomes" id="UP000525078"/>
    </source>
</evidence>
<gene>
    <name evidence="2" type="ORF">F8388_025383</name>
</gene>
<dbReference type="EMBL" id="JAATIP010000084">
    <property type="protein sequence ID" value="KAF4376512.1"/>
    <property type="molecule type" value="Genomic_DNA"/>
</dbReference>
<feature type="transmembrane region" description="Helical" evidence="1">
    <location>
        <begin position="12"/>
        <end position="31"/>
    </location>
</feature>
<protein>
    <submittedName>
        <fullName evidence="2">Uncharacterized protein</fullName>
    </submittedName>
</protein>
<sequence>MAFANELHSGFHGVLFSIFFSKQLLLGYGFFSTRLRECSDPCTDEESPSVIAPLEYSNQSTLHSLCWLPCSIGLEKKVRAVNMMTEWKYLCSLDEKDRKLGMQTRVSSQQVIGRSKENPVFIDL</sequence>
<name>A0A7J6G162_CANSA</name>
<reference evidence="2 3" key="1">
    <citation type="journal article" date="2020" name="bioRxiv">
        <title>Sequence and annotation of 42 cannabis genomes reveals extensive copy number variation in cannabinoid synthesis and pathogen resistance genes.</title>
        <authorList>
            <person name="Mckernan K.J."/>
            <person name="Helbert Y."/>
            <person name="Kane L.T."/>
            <person name="Ebling H."/>
            <person name="Zhang L."/>
            <person name="Liu B."/>
            <person name="Eaton Z."/>
            <person name="Mclaughlin S."/>
            <person name="Kingan S."/>
            <person name="Baybayan P."/>
            <person name="Concepcion G."/>
            <person name="Jordan M."/>
            <person name="Riva A."/>
            <person name="Barbazuk W."/>
            <person name="Harkins T."/>
        </authorList>
    </citation>
    <scope>NUCLEOTIDE SEQUENCE [LARGE SCALE GENOMIC DNA]</scope>
    <source>
        <strain evidence="3">cv. Jamaican Lion 4</strain>
        <tissue evidence="2">Leaf</tissue>
    </source>
</reference>
<keyword evidence="1" id="KW-1133">Transmembrane helix</keyword>
<evidence type="ECO:0000313" key="2">
    <source>
        <dbReference type="EMBL" id="KAF4376512.1"/>
    </source>
</evidence>
<organism evidence="2 3">
    <name type="scientific">Cannabis sativa</name>
    <name type="common">Hemp</name>
    <name type="synonym">Marijuana</name>
    <dbReference type="NCBI Taxonomy" id="3483"/>
    <lineage>
        <taxon>Eukaryota</taxon>
        <taxon>Viridiplantae</taxon>
        <taxon>Streptophyta</taxon>
        <taxon>Embryophyta</taxon>
        <taxon>Tracheophyta</taxon>
        <taxon>Spermatophyta</taxon>
        <taxon>Magnoliopsida</taxon>
        <taxon>eudicotyledons</taxon>
        <taxon>Gunneridae</taxon>
        <taxon>Pentapetalae</taxon>
        <taxon>rosids</taxon>
        <taxon>fabids</taxon>
        <taxon>Rosales</taxon>
        <taxon>Cannabaceae</taxon>
        <taxon>Cannabis</taxon>
    </lineage>
</organism>
<dbReference type="Proteomes" id="UP000525078">
    <property type="component" value="Unassembled WGS sequence"/>
</dbReference>
<keyword evidence="1" id="KW-0472">Membrane</keyword>
<dbReference type="AlphaFoldDB" id="A0A7J6G162"/>